<feature type="region of interest" description="Disordered" evidence="1">
    <location>
        <begin position="40"/>
        <end position="64"/>
    </location>
</feature>
<dbReference type="Proteomes" id="UP001283361">
    <property type="component" value="Unassembled WGS sequence"/>
</dbReference>
<dbReference type="EMBL" id="JAWDGP010003624">
    <property type="protein sequence ID" value="KAK3772390.1"/>
    <property type="molecule type" value="Genomic_DNA"/>
</dbReference>
<gene>
    <name evidence="2" type="ORF">RRG08_031414</name>
</gene>
<dbReference type="AlphaFoldDB" id="A0AAE0ZND0"/>
<protein>
    <submittedName>
        <fullName evidence="2">Uncharacterized protein</fullName>
    </submittedName>
</protein>
<evidence type="ECO:0000313" key="3">
    <source>
        <dbReference type="Proteomes" id="UP001283361"/>
    </source>
</evidence>
<evidence type="ECO:0000256" key="1">
    <source>
        <dbReference type="SAM" id="MobiDB-lite"/>
    </source>
</evidence>
<proteinExistence type="predicted"/>
<accession>A0AAE0ZND0</accession>
<reference evidence="2" key="1">
    <citation type="journal article" date="2023" name="G3 (Bethesda)">
        <title>A reference genome for the long-term kleptoplast-retaining sea slug Elysia crispata morphotype clarki.</title>
        <authorList>
            <person name="Eastman K.E."/>
            <person name="Pendleton A.L."/>
            <person name="Shaikh M.A."/>
            <person name="Suttiyut T."/>
            <person name="Ogas R."/>
            <person name="Tomko P."/>
            <person name="Gavelis G."/>
            <person name="Widhalm J.R."/>
            <person name="Wisecaver J.H."/>
        </authorList>
    </citation>
    <scope>NUCLEOTIDE SEQUENCE</scope>
    <source>
        <strain evidence="2">ECLA1</strain>
    </source>
</reference>
<name>A0AAE0ZND0_9GAST</name>
<organism evidence="2 3">
    <name type="scientific">Elysia crispata</name>
    <name type="common">lettuce slug</name>
    <dbReference type="NCBI Taxonomy" id="231223"/>
    <lineage>
        <taxon>Eukaryota</taxon>
        <taxon>Metazoa</taxon>
        <taxon>Spiralia</taxon>
        <taxon>Lophotrochozoa</taxon>
        <taxon>Mollusca</taxon>
        <taxon>Gastropoda</taxon>
        <taxon>Heterobranchia</taxon>
        <taxon>Euthyneura</taxon>
        <taxon>Panpulmonata</taxon>
        <taxon>Sacoglossa</taxon>
        <taxon>Placobranchoidea</taxon>
        <taxon>Plakobranchidae</taxon>
        <taxon>Elysia</taxon>
    </lineage>
</organism>
<feature type="compositionally biased region" description="Low complexity" evidence="1">
    <location>
        <begin position="49"/>
        <end position="61"/>
    </location>
</feature>
<sequence length="146" mass="16363">MPLTIQMATSSSYLFLLQKTWNETSSYCKGRREEEGWRGSSLKTVYPVSPESSSADSQGSSGQPEDKATFQVFVMCRSFTLVLFRKTVSLLTVVRTGFNTMVYFLTVRRKSPKLVTDMYLGVSTCLVTSHRCLHMPSDVSQVSPHA</sequence>
<comment type="caution">
    <text evidence="2">The sequence shown here is derived from an EMBL/GenBank/DDBJ whole genome shotgun (WGS) entry which is preliminary data.</text>
</comment>
<keyword evidence="3" id="KW-1185">Reference proteome</keyword>
<evidence type="ECO:0000313" key="2">
    <source>
        <dbReference type="EMBL" id="KAK3772390.1"/>
    </source>
</evidence>